<sequence>MSIDVAKLEAHLLTRSYVEGYTPSQADVTVFKALGSAPNAATYPNAARWYTHIASYKPEFADLAGSSTAGEAFTLSEKAAATAEAEDDDDIDLFGDDDEEEDAENERIKAERVAAYNEKKAAKGPRAAAKSVVTLDVKPWDDETDMKALEASVRSIEQDGLVWGASKLVAIGYGIKKLQITLVVEDEKVSLDELQEKIAEFEDYVQSSDVAAMQKL</sequence>
<dbReference type="SUPFAM" id="SSF47616">
    <property type="entry name" value="GST C-terminal domain-like"/>
    <property type="match status" value="1"/>
</dbReference>
<reference evidence="7 8" key="1">
    <citation type="submission" date="2014-06" db="EMBL/GenBank/DDBJ databases">
        <title>Evolutionary Origins and Diversification of the Mycorrhizal Mutualists.</title>
        <authorList>
            <consortium name="DOE Joint Genome Institute"/>
            <consortium name="Mycorrhizal Genomics Consortium"/>
            <person name="Kohler A."/>
            <person name="Kuo A."/>
            <person name="Nagy L.G."/>
            <person name="Floudas D."/>
            <person name="Copeland A."/>
            <person name="Barry K.W."/>
            <person name="Cichocki N."/>
            <person name="Veneault-Fourrey C."/>
            <person name="LaButti K."/>
            <person name="Lindquist E.A."/>
            <person name="Lipzen A."/>
            <person name="Lundell T."/>
            <person name="Morin E."/>
            <person name="Murat C."/>
            <person name="Riley R."/>
            <person name="Ohm R."/>
            <person name="Sun H."/>
            <person name="Tunlid A."/>
            <person name="Henrissat B."/>
            <person name="Grigoriev I.V."/>
            <person name="Hibbett D.S."/>
            <person name="Martin F."/>
        </authorList>
    </citation>
    <scope>NUCLEOTIDE SEQUENCE [LARGE SCALE GENOMIC DNA]</scope>
    <source>
        <strain evidence="7 8">SS14</strain>
    </source>
</reference>
<keyword evidence="8" id="KW-1185">Reference proteome</keyword>
<proteinExistence type="inferred from homology"/>
<dbReference type="Proteomes" id="UP000054279">
    <property type="component" value="Unassembled WGS sequence"/>
</dbReference>
<organism evidence="7 8">
    <name type="scientific">Sphaerobolus stellatus (strain SS14)</name>
    <dbReference type="NCBI Taxonomy" id="990650"/>
    <lineage>
        <taxon>Eukaryota</taxon>
        <taxon>Fungi</taxon>
        <taxon>Dikarya</taxon>
        <taxon>Basidiomycota</taxon>
        <taxon>Agaricomycotina</taxon>
        <taxon>Agaricomycetes</taxon>
        <taxon>Phallomycetidae</taxon>
        <taxon>Geastrales</taxon>
        <taxon>Sphaerobolaceae</taxon>
        <taxon>Sphaerobolus</taxon>
    </lineage>
</organism>
<dbReference type="SMART" id="SM01182">
    <property type="entry name" value="EF-1_beta_acid"/>
    <property type="match status" value="1"/>
</dbReference>
<keyword evidence="2 4" id="KW-0251">Elongation factor</keyword>
<dbReference type="PANTHER" id="PTHR11595">
    <property type="entry name" value="EF-HAND AND COILED-COIL DOMAIN-CONTAINING FAMILY MEMBER"/>
    <property type="match status" value="1"/>
</dbReference>
<gene>
    <name evidence="7" type="ORF">M422DRAFT_264465</name>
</gene>
<dbReference type="Gene3D" id="1.20.1050.130">
    <property type="match status" value="1"/>
</dbReference>
<dbReference type="Gene3D" id="3.30.70.60">
    <property type="match status" value="1"/>
</dbReference>
<evidence type="ECO:0000256" key="4">
    <source>
        <dbReference type="RuleBase" id="RU003791"/>
    </source>
</evidence>
<dbReference type="GO" id="GO:0005085">
    <property type="term" value="F:guanyl-nucleotide exchange factor activity"/>
    <property type="evidence" value="ECO:0007669"/>
    <property type="project" value="TreeGrafter"/>
</dbReference>
<dbReference type="InterPro" id="IPR014038">
    <property type="entry name" value="EF1B_bsu/dsu_GNE"/>
</dbReference>
<dbReference type="AlphaFoldDB" id="A0A0C9UWA6"/>
<dbReference type="GO" id="GO:0005829">
    <property type="term" value="C:cytosol"/>
    <property type="evidence" value="ECO:0007669"/>
    <property type="project" value="TreeGrafter"/>
</dbReference>
<evidence type="ECO:0000256" key="2">
    <source>
        <dbReference type="ARBA" id="ARBA00022768"/>
    </source>
</evidence>
<dbReference type="PANTHER" id="PTHR11595:SF21">
    <property type="entry name" value="ELONGATION FACTOR 1-BETA"/>
    <property type="match status" value="1"/>
</dbReference>
<dbReference type="PROSITE" id="PS00825">
    <property type="entry name" value="EF1BD_2"/>
    <property type="match status" value="1"/>
</dbReference>
<feature type="domain" description="Elongation factor 1 beta central acidic region eukaryote" evidence="6">
    <location>
        <begin position="93"/>
        <end position="120"/>
    </location>
</feature>
<protein>
    <submittedName>
        <fullName evidence="7">Unplaced genomic scaffold SPHSTscaffold_136, whole genome shotgun sequence</fullName>
    </submittedName>
</protein>
<dbReference type="SUPFAM" id="SSF54984">
    <property type="entry name" value="eEF-1beta-like"/>
    <property type="match status" value="1"/>
</dbReference>
<dbReference type="GO" id="GO:0003746">
    <property type="term" value="F:translation elongation factor activity"/>
    <property type="evidence" value="ECO:0007669"/>
    <property type="project" value="UniProtKB-KW"/>
</dbReference>
<evidence type="ECO:0000256" key="3">
    <source>
        <dbReference type="ARBA" id="ARBA00022917"/>
    </source>
</evidence>
<dbReference type="SMART" id="SM00888">
    <property type="entry name" value="EF1_GNE"/>
    <property type="match status" value="1"/>
</dbReference>
<dbReference type="OrthoDB" id="331763at2759"/>
<dbReference type="CDD" id="cd00292">
    <property type="entry name" value="EF1B"/>
    <property type="match status" value="1"/>
</dbReference>
<evidence type="ECO:0000256" key="1">
    <source>
        <dbReference type="ARBA" id="ARBA00007411"/>
    </source>
</evidence>
<dbReference type="Pfam" id="PF00736">
    <property type="entry name" value="EF1_GNE"/>
    <property type="match status" value="1"/>
</dbReference>
<evidence type="ECO:0000259" key="5">
    <source>
        <dbReference type="SMART" id="SM00888"/>
    </source>
</evidence>
<dbReference type="FunFam" id="3.30.70.60:FF:000001">
    <property type="entry name" value="Elongation factor 1-beta 1 like"/>
    <property type="match status" value="1"/>
</dbReference>
<dbReference type="PROSITE" id="PS00824">
    <property type="entry name" value="EF1BD_1"/>
    <property type="match status" value="1"/>
</dbReference>
<dbReference type="InterPro" id="IPR018940">
    <property type="entry name" value="EF-1_beta_acid_region_euk"/>
</dbReference>
<dbReference type="GO" id="GO:0005853">
    <property type="term" value="C:eukaryotic translation elongation factor 1 complex"/>
    <property type="evidence" value="ECO:0007669"/>
    <property type="project" value="InterPro"/>
</dbReference>
<feature type="domain" description="Translation elongation factor EF1B beta/delta subunit guanine nucleotide exchange" evidence="5">
    <location>
        <begin position="130"/>
        <end position="216"/>
    </location>
</feature>
<dbReference type="HOGENOM" id="CLU_050172_0_2_1"/>
<evidence type="ECO:0000313" key="7">
    <source>
        <dbReference type="EMBL" id="KIJ33537.1"/>
    </source>
</evidence>
<dbReference type="InterPro" id="IPR001326">
    <property type="entry name" value="Transl_elong_EF1B_B/D_CS"/>
</dbReference>
<accession>A0A0C9UWA6</accession>
<dbReference type="InterPro" id="IPR036282">
    <property type="entry name" value="Glutathione-S-Trfase_C_sf"/>
</dbReference>
<dbReference type="InterPro" id="IPR014717">
    <property type="entry name" value="Transl_elong_EF1B/ribsomal_bS6"/>
</dbReference>
<evidence type="ECO:0000313" key="8">
    <source>
        <dbReference type="Proteomes" id="UP000054279"/>
    </source>
</evidence>
<dbReference type="Pfam" id="PF10587">
    <property type="entry name" value="EF-1_beta_acid"/>
    <property type="match status" value="1"/>
</dbReference>
<comment type="similarity">
    <text evidence="1 4">Belongs to the EF-1-beta/EF-1-delta family.</text>
</comment>
<name>A0A0C9UWA6_SPHS4</name>
<keyword evidence="3 4" id="KW-0648">Protein biosynthesis</keyword>
<dbReference type="EMBL" id="KN837211">
    <property type="protein sequence ID" value="KIJ33537.1"/>
    <property type="molecule type" value="Genomic_DNA"/>
</dbReference>
<dbReference type="InterPro" id="IPR036219">
    <property type="entry name" value="eEF-1beta-like_sf"/>
</dbReference>
<evidence type="ECO:0000259" key="6">
    <source>
        <dbReference type="SMART" id="SM01182"/>
    </source>
</evidence>
<dbReference type="InterPro" id="IPR049720">
    <property type="entry name" value="EF1B_bsu/dsu"/>
</dbReference>